<keyword evidence="13 14" id="KW-0472">Membrane</keyword>
<evidence type="ECO:0000256" key="12">
    <source>
        <dbReference type="ARBA" id="ARBA00023122"/>
    </source>
</evidence>
<evidence type="ECO:0000256" key="10">
    <source>
        <dbReference type="ARBA" id="ARBA00022989"/>
    </source>
</evidence>
<feature type="transmembrane region" description="Helical" evidence="14">
    <location>
        <begin position="99"/>
        <end position="120"/>
    </location>
</feature>
<evidence type="ECO:0000256" key="13">
    <source>
        <dbReference type="ARBA" id="ARBA00023136"/>
    </source>
</evidence>
<dbReference type="SMART" id="SM00116">
    <property type="entry name" value="CBS"/>
    <property type="match status" value="1"/>
</dbReference>
<dbReference type="InterPro" id="IPR046342">
    <property type="entry name" value="CBS_dom_sf"/>
</dbReference>
<keyword evidence="7" id="KW-0677">Repeat</keyword>
<keyword evidence="3 14" id="KW-1003">Cell membrane</keyword>
<evidence type="ECO:0000256" key="6">
    <source>
        <dbReference type="ARBA" id="ARBA00022723"/>
    </source>
</evidence>
<evidence type="ECO:0000256" key="8">
    <source>
        <dbReference type="ARBA" id="ARBA00022801"/>
    </source>
</evidence>
<evidence type="ECO:0000256" key="14">
    <source>
        <dbReference type="PIRNR" id="PIRNR006404"/>
    </source>
</evidence>
<evidence type="ECO:0000313" key="18">
    <source>
        <dbReference type="Proteomes" id="UP000598350"/>
    </source>
</evidence>
<keyword evidence="8 14" id="KW-0378">Hydrolase</keyword>
<evidence type="ECO:0000256" key="5">
    <source>
        <dbReference type="ARBA" id="ARBA00022692"/>
    </source>
</evidence>
<comment type="subcellular location">
    <subcellularLocation>
        <location evidence="1 14">Cell membrane</location>
        <topology evidence="1 14">Multi-pass membrane protein</topology>
    </subcellularLocation>
</comment>
<keyword evidence="5 14" id="KW-0812">Transmembrane</keyword>
<evidence type="ECO:0000256" key="7">
    <source>
        <dbReference type="ARBA" id="ARBA00022737"/>
    </source>
</evidence>
<keyword evidence="9 14" id="KW-0862">Zinc</keyword>
<protein>
    <recommendedName>
        <fullName evidence="14">Zinc metalloprotease</fullName>
    </recommendedName>
</protein>
<dbReference type="CDD" id="cd02205">
    <property type="entry name" value="CBS_pair_SF"/>
    <property type="match status" value="1"/>
</dbReference>
<dbReference type="InterPro" id="IPR016483">
    <property type="entry name" value="UCP006404_Pept_M50_CBS"/>
</dbReference>
<dbReference type="CDD" id="cd06164">
    <property type="entry name" value="S2P-M50_SpoIVFB_CBS"/>
    <property type="match status" value="1"/>
</dbReference>
<dbReference type="Gene3D" id="3.10.580.10">
    <property type="entry name" value="CBS-domain"/>
    <property type="match status" value="1"/>
</dbReference>
<proteinExistence type="inferred from homology"/>
<reference evidence="17 18" key="1">
    <citation type="submission" date="2020-05" db="EMBL/GenBank/DDBJ databases">
        <title>The draft genome sequence of Maribacter arenosus CAU 1321.</title>
        <authorList>
            <person name="Mu L."/>
        </authorList>
    </citation>
    <scope>NUCLEOTIDE SEQUENCE [LARGE SCALE GENOMIC DNA]</scope>
    <source>
        <strain evidence="17 18">CAU 1321</strain>
    </source>
</reference>
<dbReference type="InterPro" id="IPR008915">
    <property type="entry name" value="Peptidase_M50"/>
</dbReference>
<dbReference type="InterPro" id="IPR000644">
    <property type="entry name" value="CBS_dom"/>
</dbReference>
<comment type="cofactor">
    <cofactor evidence="14">
        <name>Zn(2+)</name>
        <dbReference type="ChEBI" id="CHEBI:29105"/>
    </cofactor>
    <text evidence="14">Binds 1 zinc ion per subunit.</text>
</comment>
<evidence type="ECO:0000256" key="11">
    <source>
        <dbReference type="ARBA" id="ARBA00023049"/>
    </source>
</evidence>
<keyword evidence="11 14" id="KW-0482">Metalloprotease</keyword>
<dbReference type="PIRSF" id="PIRSF006404">
    <property type="entry name" value="UCP006404_Pept_M50_CBS"/>
    <property type="match status" value="1"/>
</dbReference>
<name>A0ABR7VCF4_9FLAO</name>
<accession>A0ABR7VCF4</accession>
<keyword evidence="10 14" id="KW-1133">Transmembrane helix</keyword>
<organism evidence="17 18">
    <name type="scientific">Maribacter arenosus</name>
    <dbReference type="NCBI Taxonomy" id="1854708"/>
    <lineage>
        <taxon>Bacteria</taxon>
        <taxon>Pseudomonadati</taxon>
        <taxon>Bacteroidota</taxon>
        <taxon>Flavobacteriia</taxon>
        <taxon>Flavobacteriales</taxon>
        <taxon>Flavobacteriaceae</taxon>
        <taxon>Maribacter</taxon>
    </lineage>
</organism>
<evidence type="ECO:0000256" key="15">
    <source>
        <dbReference type="PROSITE-ProRule" id="PRU00703"/>
    </source>
</evidence>
<dbReference type="Proteomes" id="UP000598350">
    <property type="component" value="Unassembled WGS sequence"/>
</dbReference>
<feature type="transmembrane region" description="Helical" evidence="14">
    <location>
        <begin position="145"/>
        <end position="165"/>
    </location>
</feature>
<dbReference type="PANTHER" id="PTHR39188:SF3">
    <property type="entry name" value="STAGE IV SPORULATION PROTEIN FB"/>
    <property type="match status" value="1"/>
</dbReference>
<comment type="caution">
    <text evidence="17">The sequence shown here is derived from an EMBL/GenBank/DDBJ whole genome shotgun (WGS) entry which is preliminary data.</text>
</comment>
<keyword evidence="12 15" id="KW-0129">CBS domain</keyword>
<sequence length="363" mass="40511">MKGALQLGKVSNIRIMVHWTFLFILVWVVFLEIQKGGNFESILFNLAFVLVIFLCVVLHELGHGLMAKRFGIKTTKITLLPIGGVASLEGIPENPKHELLVALAGPVVNLVIAMVLYFAIPVQGFLKLHMTELLEKLSGFTLDNFLFYLFVANLGLVIFNLIPAFPMDGGRVLRALLTMGTDRVKATQIAASIGQSIAVVFLLLGMLFNPFLILIALFVFLGAYGENKMVQQIALLKGHVVNEAMLTKITLLKPNDTMERVVELILSGTEKDFIVEEDGKPVGILTNADIIKNSKNRNKPVREIMKTSFTEIDMHARLRDVLRSVEVQKEYFFPVLNRKGLLVGAIDMTNINEFILLQSKLDY</sequence>
<keyword evidence="18" id="KW-1185">Reference proteome</keyword>
<comment type="similarity">
    <text evidence="2 14">Belongs to the peptidase M50B family.</text>
</comment>
<evidence type="ECO:0000256" key="9">
    <source>
        <dbReference type="ARBA" id="ARBA00022833"/>
    </source>
</evidence>
<evidence type="ECO:0000313" key="17">
    <source>
        <dbReference type="EMBL" id="MBD0850182.1"/>
    </source>
</evidence>
<dbReference type="PROSITE" id="PS51371">
    <property type="entry name" value="CBS"/>
    <property type="match status" value="1"/>
</dbReference>
<gene>
    <name evidence="17" type="ORF">HPE63_05825</name>
</gene>
<keyword evidence="4 14" id="KW-0645">Protease</keyword>
<dbReference type="GO" id="GO:0006508">
    <property type="term" value="P:proteolysis"/>
    <property type="evidence" value="ECO:0007669"/>
    <property type="project" value="UniProtKB-KW"/>
</dbReference>
<dbReference type="RefSeq" id="WP_188313322.1">
    <property type="nucleotide sequence ID" value="NZ_JABTCG010000002.1"/>
</dbReference>
<feature type="transmembrane region" description="Helical" evidence="14">
    <location>
        <begin position="12"/>
        <end position="30"/>
    </location>
</feature>
<feature type="transmembrane region" description="Helical" evidence="14">
    <location>
        <begin position="210"/>
        <end position="227"/>
    </location>
</feature>
<evidence type="ECO:0000256" key="3">
    <source>
        <dbReference type="ARBA" id="ARBA00022475"/>
    </source>
</evidence>
<dbReference type="Pfam" id="PF00571">
    <property type="entry name" value="CBS"/>
    <property type="match status" value="1"/>
</dbReference>
<dbReference type="GO" id="GO:0008233">
    <property type="term" value="F:peptidase activity"/>
    <property type="evidence" value="ECO:0007669"/>
    <property type="project" value="UniProtKB-KW"/>
</dbReference>
<feature type="domain" description="CBS" evidence="16">
    <location>
        <begin position="245"/>
        <end position="301"/>
    </location>
</feature>
<evidence type="ECO:0000256" key="4">
    <source>
        <dbReference type="ARBA" id="ARBA00022670"/>
    </source>
</evidence>
<evidence type="ECO:0000256" key="1">
    <source>
        <dbReference type="ARBA" id="ARBA00004651"/>
    </source>
</evidence>
<keyword evidence="6 14" id="KW-0479">Metal-binding</keyword>
<dbReference type="PANTHER" id="PTHR39188">
    <property type="entry name" value="MEMBRANE-ASSOCIATED ZINC METALLOPROTEASE M50B"/>
    <property type="match status" value="1"/>
</dbReference>
<dbReference type="EMBL" id="JABTCG010000002">
    <property type="protein sequence ID" value="MBD0850182.1"/>
    <property type="molecule type" value="Genomic_DNA"/>
</dbReference>
<evidence type="ECO:0000259" key="16">
    <source>
        <dbReference type="PROSITE" id="PS51371"/>
    </source>
</evidence>
<feature type="transmembrane region" description="Helical" evidence="14">
    <location>
        <begin position="42"/>
        <end position="61"/>
    </location>
</feature>
<dbReference type="SUPFAM" id="SSF54631">
    <property type="entry name" value="CBS-domain pair"/>
    <property type="match status" value="1"/>
</dbReference>
<dbReference type="Pfam" id="PF02163">
    <property type="entry name" value="Peptidase_M50"/>
    <property type="match status" value="1"/>
</dbReference>
<evidence type="ECO:0000256" key="2">
    <source>
        <dbReference type="ARBA" id="ARBA00007931"/>
    </source>
</evidence>